<dbReference type="InterPro" id="IPR005302">
    <property type="entry name" value="MoCF_Sase_C"/>
</dbReference>
<feature type="transmembrane region" description="Helical" evidence="1">
    <location>
        <begin position="6"/>
        <end position="28"/>
    </location>
</feature>
<dbReference type="InterPro" id="IPR005303">
    <property type="entry name" value="MOCOS_middle"/>
</dbReference>
<dbReference type="PANTHER" id="PTHR14237:SF19">
    <property type="entry name" value="MITOCHONDRIAL AMIDOXIME REDUCING COMPONENT 1"/>
    <property type="match status" value="1"/>
</dbReference>
<dbReference type="SUPFAM" id="SSF50800">
    <property type="entry name" value="PK beta-barrel domain-like"/>
    <property type="match status" value="1"/>
</dbReference>
<dbReference type="InParanoid" id="A0A2P6NNU0"/>
<dbReference type="PANTHER" id="PTHR14237">
    <property type="entry name" value="MOLYBDOPTERIN COFACTOR SULFURASE MOSC"/>
    <property type="match status" value="1"/>
</dbReference>
<organism evidence="3 4">
    <name type="scientific">Planoprotostelium fungivorum</name>
    <dbReference type="NCBI Taxonomy" id="1890364"/>
    <lineage>
        <taxon>Eukaryota</taxon>
        <taxon>Amoebozoa</taxon>
        <taxon>Evosea</taxon>
        <taxon>Variosea</taxon>
        <taxon>Cavosteliida</taxon>
        <taxon>Cavosteliaceae</taxon>
        <taxon>Planoprotostelium</taxon>
    </lineage>
</organism>
<sequence>MEGTRHLLPYVASAIAILSASFVYYRFLQSKGTKTSYRVKDLFIYPIKSCGGIRVEKHQVGPYGLLNDRRWMVVSNENNFITLRYNHQPFDPNLILRQCPNMALIAPSLTPTHLHLESPGERSEGPLKTVTIWGGENDAVDEGEAAAEWFTKVLGRSARLVRQRDDHDRVTPSHHVDGLSNLVSFADGFPLLLTSTSGLALLNEKITGKGGVSLPMSRFRPNIVIDGVGVGFVEDVWSRITIGGVRFSVVKPCARCKATTVDSLTGKFDGPEPLETLKTFRTMKGLEGVYFGQNLTQENEGTVSVGDAVYVLKHTVPTK</sequence>
<evidence type="ECO:0000256" key="1">
    <source>
        <dbReference type="SAM" id="Phobius"/>
    </source>
</evidence>
<protein>
    <submittedName>
        <fullName evidence="3">MOSC domain-containing protein</fullName>
    </submittedName>
</protein>
<feature type="domain" description="MOSC" evidence="2">
    <location>
        <begin position="162"/>
        <end position="312"/>
    </location>
</feature>
<dbReference type="PROSITE" id="PS51340">
    <property type="entry name" value="MOSC"/>
    <property type="match status" value="1"/>
</dbReference>
<dbReference type="Pfam" id="PF03476">
    <property type="entry name" value="MOSC_N"/>
    <property type="match status" value="1"/>
</dbReference>
<keyword evidence="1" id="KW-1133">Transmembrane helix</keyword>
<dbReference type="GO" id="GO:0030170">
    <property type="term" value="F:pyridoxal phosphate binding"/>
    <property type="evidence" value="ECO:0007669"/>
    <property type="project" value="InterPro"/>
</dbReference>
<dbReference type="Proteomes" id="UP000241769">
    <property type="component" value="Unassembled WGS sequence"/>
</dbReference>
<evidence type="ECO:0000313" key="3">
    <source>
        <dbReference type="EMBL" id="PRP85612.1"/>
    </source>
</evidence>
<dbReference type="AlphaFoldDB" id="A0A2P6NNU0"/>
<dbReference type="InterPro" id="IPR011037">
    <property type="entry name" value="Pyrv_Knase-like_insert_dom_sf"/>
</dbReference>
<dbReference type="EMBL" id="MDYQ01000042">
    <property type="protein sequence ID" value="PRP85612.1"/>
    <property type="molecule type" value="Genomic_DNA"/>
</dbReference>
<dbReference type="Pfam" id="PF03473">
    <property type="entry name" value="MOSC"/>
    <property type="match status" value="1"/>
</dbReference>
<dbReference type="GO" id="GO:0003824">
    <property type="term" value="F:catalytic activity"/>
    <property type="evidence" value="ECO:0007669"/>
    <property type="project" value="InterPro"/>
</dbReference>
<comment type="caution">
    <text evidence="3">The sequence shown here is derived from an EMBL/GenBank/DDBJ whole genome shotgun (WGS) entry which is preliminary data.</text>
</comment>
<proteinExistence type="predicted"/>
<keyword evidence="1" id="KW-0812">Transmembrane</keyword>
<dbReference type="OrthoDB" id="17255at2759"/>
<keyword evidence="1" id="KW-0472">Membrane</keyword>
<dbReference type="SUPFAM" id="SSF141673">
    <property type="entry name" value="MOSC N-terminal domain-like"/>
    <property type="match status" value="1"/>
</dbReference>
<keyword evidence="4" id="KW-1185">Reference proteome</keyword>
<evidence type="ECO:0000313" key="4">
    <source>
        <dbReference type="Proteomes" id="UP000241769"/>
    </source>
</evidence>
<dbReference type="FunCoup" id="A0A2P6NNU0">
    <property type="interactions" value="20"/>
</dbReference>
<gene>
    <name evidence="3" type="ORF">PROFUN_06401</name>
</gene>
<evidence type="ECO:0000259" key="2">
    <source>
        <dbReference type="PROSITE" id="PS51340"/>
    </source>
</evidence>
<name>A0A2P6NNU0_9EUKA</name>
<dbReference type="STRING" id="1890364.A0A2P6NNU0"/>
<dbReference type="GO" id="GO:0030151">
    <property type="term" value="F:molybdenum ion binding"/>
    <property type="evidence" value="ECO:0007669"/>
    <property type="project" value="InterPro"/>
</dbReference>
<reference evidence="3 4" key="1">
    <citation type="journal article" date="2018" name="Genome Biol. Evol.">
        <title>Multiple Roots of Fruiting Body Formation in Amoebozoa.</title>
        <authorList>
            <person name="Hillmann F."/>
            <person name="Forbes G."/>
            <person name="Novohradska S."/>
            <person name="Ferling I."/>
            <person name="Riege K."/>
            <person name="Groth M."/>
            <person name="Westermann M."/>
            <person name="Marz M."/>
            <person name="Spaller T."/>
            <person name="Winckler T."/>
            <person name="Schaap P."/>
            <person name="Glockner G."/>
        </authorList>
    </citation>
    <scope>NUCLEOTIDE SEQUENCE [LARGE SCALE GENOMIC DNA]</scope>
    <source>
        <strain evidence="3 4">Jena</strain>
    </source>
</reference>
<accession>A0A2P6NNU0</accession>